<dbReference type="AlphaFoldDB" id="A0A7S2PY21"/>
<proteinExistence type="predicted"/>
<organism evidence="3">
    <name type="scientific">Skeletonema marinoi</name>
    <dbReference type="NCBI Taxonomy" id="267567"/>
    <lineage>
        <taxon>Eukaryota</taxon>
        <taxon>Sar</taxon>
        <taxon>Stramenopiles</taxon>
        <taxon>Ochrophyta</taxon>
        <taxon>Bacillariophyta</taxon>
        <taxon>Coscinodiscophyceae</taxon>
        <taxon>Thalassiosirophycidae</taxon>
        <taxon>Thalassiosirales</taxon>
        <taxon>Skeletonemataceae</taxon>
        <taxon>Skeletonema</taxon>
        <taxon>Skeletonema marinoi-dohrnii complex</taxon>
    </lineage>
</organism>
<reference evidence="3" key="1">
    <citation type="submission" date="2021-01" db="EMBL/GenBank/DDBJ databases">
        <authorList>
            <person name="Corre E."/>
            <person name="Pelletier E."/>
            <person name="Niang G."/>
            <person name="Scheremetjew M."/>
            <person name="Finn R."/>
            <person name="Kale V."/>
            <person name="Holt S."/>
            <person name="Cochrane G."/>
            <person name="Meng A."/>
            <person name="Brown T."/>
            <person name="Cohen L."/>
        </authorList>
    </citation>
    <scope>NUCLEOTIDE SEQUENCE</scope>
    <source>
        <strain evidence="3">SM1012Den-03</strain>
    </source>
</reference>
<evidence type="ECO:0008006" key="4">
    <source>
        <dbReference type="Google" id="ProtNLM"/>
    </source>
</evidence>
<evidence type="ECO:0000313" key="3">
    <source>
        <dbReference type="EMBL" id="CAD9625924.1"/>
    </source>
</evidence>
<gene>
    <name evidence="3" type="ORF">SMAR0320_LOCUS20523</name>
</gene>
<accession>A0A7S2PY21</accession>
<evidence type="ECO:0000256" key="1">
    <source>
        <dbReference type="SAM" id="MobiDB-lite"/>
    </source>
</evidence>
<dbReference type="EMBL" id="HBGZ01028878">
    <property type="protein sequence ID" value="CAD9625924.1"/>
    <property type="molecule type" value="Transcribed_RNA"/>
</dbReference>
<name>A0A7S2PY21_9STRA</name>
<evidence type="ECO:0000256" key="2">
    <source>
        <dbReference type="SAM" id="SignalP"/>
    </source>
</evidence>
<protein>
    <recommendedName>
        <fullName evidence="4">Bestrophin homolog</fullName>
    </recommendedName>
</protein>
<feature type="chain" id="PRO_5030700945" description="Bestrophin homolog" evidence="2">
    <location>
        <begin position="17"/>
        <end position="591"/>
    </location>
</feature>
<feature type="region of interest" description="Disordered" evidence="1">
    <location>
        <begin position="528"/>
        <end position="557"/>
    </location>
</feature>
<dbReference type="GO" id="GO:0005254">
    <property type="term" value="F:chloride channel activity"/>
    <property type="evidence" value="ECO:0007669"/>
    <property type="project" value="InterPro"/>
</dbReference>
<sequence>MMMMMMIFGIFHTSTAFSPPLTPLSLLTSNSSRRKSTATSSLQMVFDLPASSLLDNIEQEQKSQRSSSAVGTQQIIDSILDECTRFSARKPIMVQFDPEAKSIWRHWRGTVVAETWKSAAKHAIWAVAIYTLFRKYPQIQIWLQGFERVWGELLAVTTFTLTFFVNEAYTCWRKCLDTCYIVQGRLNDLSMALAGYARRVEPSPTMDPSSADTTSSYTEPSKKVLIIIARYIRLFNILSYASFTRSHRPLLTPQGMRRMVKRGLLTEKERTLLTTSKVSATSRHNVILMWLFRTAIDARKAGHFEGGFGFEQNIMLRVEEVRAEANYMECILRGRMPFGYAHIVQVLVDVVSGLYPVMAFSSGLSFQIGVLGAIFLTMTYQGLFDLSKRFLDPFHNESFWSGFDPIRVDTLIAETNSGSLRWMYGLEDMPIPLKIIEEGGSNLDLFVLPDEGISVEEVAQMEAMEEAEKASSSLGGIFSEQIVGVGQRTSIIVEGDTVEDEQQTYQEEFEETQAIMSAPPGSVFVPGIDDVDEEGCTTGSDDDEDDCEPKPNEGEDFGEMAYDQYLETLNEEYEVTMRKYEVDAFIKDTLG</sequence>
<feature type="signal peptide" evidence="2">
    <location>
        <begin position="1"/>
        <end position="16"/>
    </location>
</feature>
<feature type="compositionally biased region" description="Acidic residues" evidence="1">
    <location>
        <begin position="529"/>
        <end position="547"/>
    </location>
</feature>
<keyword evidence="2" id="KW-0732">Signal</keyword>